<dbReference type="CDD" id="cd22744">
    <property type="entry name" value="OTU"/>
    <property type="match status" value="1"/>
</dbReference>
<reference evidence="3 4" key="1">
    <citation type="submission" date="2024-06" db="EMBL/GenBank/DDBJ databases">
        <title>The Natural Products Discovery Center: Release of the First 8490 Sequenced Strains for Exploring Actinobacteria Biosynthetic Diversity.</title>
        <authorList>
            <person name="Kalkreuter E."/>
            <person name="Kautsar S.A."/>
            <person name="Yang D."/>
            <person name="Bader C.D."/>
            <person name="Teijaro C.N."/>
            <person name="Fluegel L."/>
            <person name="Davis C.M."/>
            <person name="Simpson J.R."/>
            <person name="Lauterbach L."/>
            <person name="Steele A.D."/>
            <person name="Gui C."/>
            <person name="Meng S."/>
            <person name="Li G."/>
            <person name="Viehrig K."/>
            <person name="Ye F."/>
            <person name="Su P."/>
            <person name="Kiefer A.F."/>
            <person name="Nichols A."/>
            <person name="Cepeda A.J."/>
            <person name="Yan W."/>
            <person name="Fan B."/>
            <person name="Jiang Y."/>
            <person name="Adhikari A."/>
            <person name="Zheng C.-J."/>
            <person name="Schuster L."/>
            <person name="Cowan T.M."/>
            <person name="Smanski M.J."/>
            <person name="Chevrette M.G."/>
            <person name="De Carvalho L.P.S."/>
            <person name="Shen B."/>
        </authorList>
    </citation>
    <scope>NUCLEOTIDE SEQUENCE [LARGE SCALE GENOMIC DNA]</scope>
    <source>
        <strain evidence="3 4">NPDC001615</strain>
    </source>
</reference>
<keyword evidence="4" id="KW-1185">Reference proteome</keyword>
<sequence>MAIEVPNWANALLFMVIGERMPQANEDLAYRSHLAFKDFSARLHKLSGLLEESITASGGALPPQIGKQYVRTTRMVTDDGGKNYVVEFAKQMDDVAEGRVKASIQIAENKVNILVELVALMMILTVLEALSPFVFGGTKSAETAAISASRAKILGYLTIFLERFKVLPTLSEMLEEMFTALASRLILMASAAPGRKPRGVDAKDLFLNGAAGALNSVFEHIFHGGKKFFTSMFKGKTDLGPNLSKKFDLPTNAPVVNPGGKTPLTTGQKIAATSANQTFDAASAGVSEYFTGAAISGGFNVMDFAGGSVSTAFMSTLALGAKGLGIKMPDLSFLKNLNTSQSGPSGPSRNPVSGTRAGADAGPAVQEPGTQVPAGVPFSPGPTPASPAPVRTVSGVDAPSVAPGAGAGAGAGAGQPAAGVPGTSVVGGGTVTSVDGAGLPTAGSGSGQSAAGPGAVPGGGGQPVRTAGGHGASDAVSGTPADTPADDTADDAAYGQPPEGTGSPAPPVTGAPGAAASGAPQTAAGGRPAHAADGAEGPQPQEATGGQEGEDATDGQERENATDGQEREDAPGTQPGSPATTAPATTAPATTAPATTASGTGTGAVPASGQTAPAPAAGGTAAPAGVAAGGAHSPSAVAKSDTTSHTPGANGTGNRSTEHQQGADTDTSTQADADPTATDPTVTDATATDPTVTDTTSTSTRTVPEENPSDPSVTGPPTAASFTTVSSALSAAEAATTPVGFAATGPGREREGKKTDRPAEPDPQEPVESAEQATSPAAQDTAEGDGAPVRPSTVSSRPDTVTRAPDRDTVRTTADDEITAPTDTAPEDDTETLVDALSESGDTLVDATATDDKTATDGPKKPAREIRLPRSREEISQWIAGLTAATDTAAEHADGPGSPLPGNPYKDARVEEESAAKAAVGPTRITGWGNPGALPRGNDVVVRSARVDTAPYKAFLTEVLGKATLSSEQRERLQRGLDTHGTAPSAQEAHPHSTPQATRGPALRLRGGAADGPARDESATEHTNTPGWLPYTYADGTPLPASEGLTEVRAALSGSVRVGDVRGDGDCFFHSFLLTTGLHTRPGDPVRTAAELRERLAHYLVQQVAIADGVWSQLDQILPTLPTLTPHGQTPEQRRADLVEFVRTPGRWNAAYGDLIPELTARMFGVHTRVVQWNPRHATRIAEYSLAPEATSRTGQPDLTLVRFANDEGTEHWAPTLPYDAPLPAGTTMAMWSPPETTGPAASPAGGPSEATPSVLHVDAHIAPPGPQTQQRLGAAALALWHAGRVPEEFPTRQGSGPALTTEQHRELFDLLRSRRASGVGIDDTLGGIWEHVRDSYGVRLDLAEISRLNREYQWSAQHLEPGEGWVAEYRPLPPDHRVFRPLPPNVPPNDARLLQAVRRHVFVFGSIVGITNHAPRKGRSYVPEPGLNSWVGRARAGVKLHWATRNALLDFGVIHGERAPEETGADPDGFDGNGYVIPGDASVTGETRDRIEVINAYYRAFPERIGTRPPLGGGDRESGQPLTRAINLVSRLSRTGMDPENTHLLGAFRHFGVEMETREFNGRRRVFLAEGTRHAVRRTRRTRTPREPRQAATPAEQERKLYREKYRHLTVRGINATSQNGPVIADVLQHGDWWELKKGKPGRLFLNMREETRVAQLDRFHREVGIERGVVPPLTPGPAAKHSGLRGQVGDFFRHLIDTGIPASQVRLIGWLADHGFTLTPYEVRPGISLLRLPAPESGRGPSAYDVLDEGVPEWRTAADATEPAQDQHMDVDVDSEGGEADTTAGRGPTGDGETGGTPPARRALAETWLSESPSVPADWTADTLLALWDGADRILAAEQDRIVQELRNRPGYRPEMARVQSLGHDVAQAEEHLRREVARHRHLDPLRDEEEVRALWTAAAGLALRGDDRVPERAVTAVRAQRLARARNGSSVVVNMADTEDALADGIDRVLAAPALTGRLSEEHLSTLRAARGLGDGPSGQTGDAGGVSGPTRRPQAMPPQEPVSRRQQYSAAPTMGRYFTDQPDAGGGPRNAPVDAAPDADLVRALGAFAADEGGGTVDKGKGRVLADVEEEASEGLSDVERQAVSLLASAGVDLGPVVLVGAEEDAATRARGEAERAVVEGMVGQVAAALAGGDLSRAESLVAGFAVARRARGGLPGGAPGASAGGAPALPPGLADAAESIARVGYRLAEGEGGDHSLFGAFGVAAGLRDEAGRPWSAGRVSGDLAA</sequence>
<dbReference type="PANTHER" id="PTHR48125">
    <property type="entry name" value="LP07818P1"/>
    <property type="match status" value="1"/>
</dbReference>
<organism evidence="3 4">
    <name type="scientific">Streptomyces violaceorubidus</name>
    <dbReference type="NCBI Taxonomy" id="284042"/>
    <lineage>
        <taxon>Bacteria</taxon>
        <taxon>Bacillati</taxon>
        <taxon>Actinomycetota</taxon>
        <taxon>Actinomycetes</taxon>
        <taxon>Kitasatosporales</taxon>
        <taxon>Streptomycetaceae</taxon>
        <taxon>Streptomyces</taxon>
    </lineage>
</organism>
<dbReference type="Proteomes" id="UP001496720">
    <property type="component" value="Unassembled WGS sequence"/>
</dbReference>
<evidence type="ECO:0000256" key="1">
    <source>
        <dbReference type="SAM" id="MobiDB-lite"/>
    </source>
</evidence>
<feature type="compositionally biased region" description="Basic and acidic residues" evidence="1">
    <location>
        <begin position="968"/>
        <end position="978"/>
    </location>
</feature>
<feature type="compositionally biased region" description="Low complexity" evidence="1">
    <location>
        <begin position="510"/>
        <end position="526"/>
    </location>
</feature>
<feature type="region of interest" description="Disordered" evidence="1">
    <location>
        <begin position="436"/>
        <end position="864"/>
    </location>
</feature>
<dbReference type="InterPro" id="IPR003323">
    <property type="entry name" value="OTU_dom"/>
</dbReference>
<evidence type="ECO:0000259" key="2">
    <source>
        <dbReference type="PROSITE" id="PS50802"/>
    </source>
</evidence>
<feature type="region of interest" description="Disordered" evidence="1">
    <location>
        <begin position="967"/>
        <end position="1035"/>
    </location>
</feature>
<feature type="non-terminal residue" evidence="3">
    <location>
        <position position="2231"/>
    </location>
</feature>
<feature type="compositionally biased region" description="Basic and acidic residues" evidence="1">
    <location>
        <begin position="906"/>
        <end position="915"/>
    </location>
</feature>
<dbReference type="EMBL" id="JBEOZY010000028">
    <property type="protein sequence ID" value="MER6167574.1"/>
    <property type="molecule type" value="Genomic_DNA"/>
</dbReference>
<feature type="region of interest" description="Disordered" evidence="1">
    <location>
        <begin position="1973"/>
        <end position="2039"/>
    </location>
</feature>
<comment type="caution">
    <text evidence="3">The sequence shown here is derived from an EMBL/GenBank/DDBJ whole genome shotgun (WGS) entry which is preliminary data.</text>
</comment>
<protein>
    <submittedName>
        <fullName evidence="3">OTU domain-containing protein</fullName>
    </submittedName>
</protein>
<feature type="compositionally biased region" description="Polar residues" evidence="1">
    <location>
        <begin position="337"/>
        <end position="353"/>
    </location>
</feature>
<feature type="region of interest" description="Disordered" evidence="1">
    <location>
        <begin position="884"/>
        <end position="936"/>
    </location>
</feature>
<feature type="region of interest" description="Disordered" evidence="1">
    <location>
        <begin position="1577"/>
        <end position="1598"/>
    </location>
</feature>
<dbReference type="PROSITE" id="PS50802">
    <property type="entry name" value="OTU"/>
    <property type="match status" value="1"/>
</dbReference>
<feature type="compositionally biased region" description="Gly residues" evidence="1">
    <location>
        <begin position="1976"/>
        <end position="1991"/>
    </location>
</feature>
<feature type="compositionally biased region" description="Low complexity" evidence="1">
    <location>
        <begin position="571"/>
        <end position="638"/>
    </location>
</feature>
<feature type="compositionally biased region" description="Basic and acidic residues" evidence="1">
    <location>
        <begin position="804"/>
        <end position="814"/>
    </location>
</feature>
<dbReference type="PANTHER" id="PTHR48125:SF10">
    <property type="entry name" value="OS12G0136300 PROTEIN"/>
    <property type="match status" value="1"/>
</dbReference>
<feature type="compositionally biased region" description="Polar residues" evidence="1">
    <location>
        <begin position="640"/>
        <end position="662"/>
    </location>
</feature>
<name>A0ABV1T0S1_9ACTN</name>
<proteinExistence type="predicted"/>
<feature type="region of interest" description="Disordered" evidence="1">
    <location>
        <begin position="1759"/>
        <end position="1802"/>
    </location>
</feature>
<feature type="compositionally biased region" description="Low complexity" evidence="1">
    <location>
        <begin position="663"/>
        <end position="702"/>
    </location>
</feature>
<evidence type="ECO:0000313" key="3">
    <source>
        <dbReference type="EMBL" id="MER6167574.1"/>
    </source>
</evidence>
<evidence type="ECO:0000313" key="4">
    <source>
        <dbReference type="Proteomes" id="UP001496720"/>
    </source>
</evidence>
<feature type="compositionally biased region" description="Basic and acidic residues" evidence="1">
    <location>
        <begin position="747"/>
        <end position="760"/>
    </location>
</feature>
<feature type="compositionally biased region" description="Basic and acidic residues" evidence="1">
    <location>
        <begin position="850"/>
        <end position="864"/>
    </location>
</feature>
<accession>A0ABV1T0S1</accession>
<feature type="compositionally biased region" description="Basic and acidic residues" evidence="1">
    <location>
        <begin position="555"/>
        <end position="570"/>
    </location>
</feature>
<feature type="region of interest" description="Disordered" evidence="1">
    <location>
        <begin position="337"/>
        <end position="397"/>
    </location>
</feature>
<feature type="domain" description="OTU" evidence="2">
    <location>
        <begin position="1056"/>
        <end position="1219"/>
    </location>
</feature>
<feature type="compositionally biased region" description="Low complexity" evidence="1">
    <location>
        <begin position="723"/>
        <end position="737"/>
    </location>
</feature>
<gene>
    <name evidence="3" type="ORF">ABT188_24015</name>
</gene>